<accession>A0ABU0G7Q8</accession>
<proteinExistence type="predicted"/>
<sequence>MSKVVRFRRLRHGDPPRFKVLPDDLRKRSSRTGSRRTMRSFPIIILALVGVAALLVVGGFVA</sequence>
<keyword evidence="1" id="KW-0472">Membrane</keyword>
<gene>
    <name evidence="2" type="ORF">J2045_002175</name>
</gene>
<keyword evidence="3" id="KW-1185">Reference proteome</keyword>
<dbReference type="EMBL" id="JAUSUW010000005">
    <property type="protein sequence ID" value="MDQ0421148.1"/>
    <property type="molecule type" value="Genomic_DNA"/>
</dbReference>
<keyword evidence="1" id="KW-0812">Transmembrane</keyword>
<reference evidence="2 3" key="1">
    <citation type="submission" date="2023-07" db="EMBL/GenBank/DDBJ databases">
        <title>Genomic Encyclopedia of Type Strains, Phase IV (KMG-IV): sequencing the most valuable type-strain genomes for metagenomic binning, comparative biology and taxonomic classification.</title>
        <authorList>
            <person name="Goeker M."/>
        </authorList>
    </citation>
    <scope>NUCLEOTIDE SEQUENCE [LARGE SCALE GENOMIC DNA]</scope>
    <source>
        <strain evidence="2 3">DSM 1111</strain>
    </source>
</reference>
<keyword evidence="1" id="KW-1133">Transmembrane helix</keyword>
<protein>
    <submittedName>
        <fullName evidence="2">Uncharacterized protein</fullName>
    </submittedName>
</protein>
<name>A0ABU0G7Q8_9HYPH</name>
<evidence type="ECO:0000313" key="2">
    <source>
        <dbReference type="EMBL" id="MDQ0421148.1"/>
    </source>
</evidence>
<dbReference type="RefSeq" id="WP_307372563.1">
    <property type="nucleotide sequence ID" value="NZ_JAUSUW010000005.1"/>
</dbReference>
<organism evidence="2 3">
    <name type="scientific">Peteryoungia aggregata LMG 23059</name>
    <dbReference type="NCBI Taxonomy" id="1368425"/>
    <lineage>
        <taxon>Bacteria</taxon>
        <taxon>Pseudomonadati</taxon>
        <taxon>Pseudomonadota</taxon>
        <taxon>Alphaproteobacteria</taxon>
        <taxon>Hyphomicrobiales</taxon>
        <taxon>Rhizobiaceae</taxon>
        <taxon>Peteryoungia</taxon>
    </lineage>
</organism>
<dbReference type="Proteomes" id="UP001238496">
    <property type="component" value="Unassembled WGS sequence"/>
</dbReference>
<comment type="caution">
    <text evidence="2">The sequence shown here is derived from an EMBL/GenBank/DDBJ whole genome shotgun (WGS) entry which is preliminary data.</text>
</comment>
<feature type="transmembrane region" description="Helical" evidence="1">
    <location>
        <begin position="41"/>
        <end position="61"/>
    </location>
</feature>
<evidence type="ECO:0000256" key="1">
    <source>
        <dbReference type="SAM" id="Phobius"/>
    </source>
</evidence>
<evidence type="ECO:0000313" key="3">
    <source>
        <dbReference type="Proteomes" id="UP001238496"/>
    </source>
</evidence>